<keyword evidence="2" id="KW-1185">Reference proteome</keyword>
<dbReference type="Proteomes" id="UP000268623">
    <property type="component" value="Unassembled WGS sequence"/>
</dbReference>
<comment type="caution">
    <text evidence="1">The sequence shown here is derived from an EMBL/GenBank/DDBJ whole genome shotgun (WGS) entry which is preliminary data.</text>
</comment>
<dbReference type="EMBL" id="QWDD01000003">
    <property type="protein sequence ID" value="RNJ48044.1"/>
    <property type="molecule type" value="Genomic_DNA"/>
</dbReference>
<accession>A0A3M9XJC1</accession>
<gene>
    <name evidence="1" type="ORF">D1O30_19580</name>
</gene>
<proteinExistence type="predicted"/>
<reference evidence="1 2" key="1">
    <citation type="submission" date="2018-08" db="EMBL/GenBank/DDBJ databases">
        <title>Genome sequence of Methylocystis hirsuta CSC1, a methanotroph able to accumulate PHAs.</title>
        <authorList>
            <person name="Bordel S."/>
            <person name="Rodriguez E."/>
            <person name="Gancedo J."/>
            <person name="Munoz R."/>
        </authorList>
    </citation>
    <scope>NUCLEOTIDE SEQUENCE [LARGE SCALE GENOMIC DNA]</scope>
    <source>
        <strain evidence="1 2">CSC1</strain>
    </source>
</reference>
<evidence type="ECO:0000313" key="1">
    <source>
        <dbReference type="EMBL" id="RNJ48044.1"/>
    </source>
</evidence>
<protein>
    <submittedName>
        <fullName evidence="1">Uncharacterized protein</fullName>
    </submittedName>
</protein>
<name>A0A3M9XJC1_9HYPH</name>
<evidence type="ECO:0000313" key="2">
    <source>
        <dbReference type="Proteomes" id="UP000268623"/>
    </source>
</evidence>
<sequence>MEAMTRKKDPLEHVEDAIIDSILRLSGDQLDDELRDAGIEPNDALSKVDAAIERGILKAGKANLERARAQLALVKSGLSSSLAANKRTTRERFEKIRSGKANDSEPIMMAARKGEELSKNDIEGLLEDLAELDQLEDDDSRS</sequence>
<organism evidence="1 2">
    <name type="scientific">Methylocystis hirsuta</name>
    <dbReference type="NCBI Taxonomy" id="369798"/>
    <lineage>
        <taxon>Bacteria</taxon>
        <taxon>Pseudomonadati</taxon>
        <taxon>Pseudomonadota</taxon>
        <taxon>Alphaproteobacteria</taxon>
        <taxon>Hyphomicrobiales</taxon>
        <taxon>Methylocystaceae</taxon>
        <taxon>Methylocystis</taxon>
    </lineage>
</organism>
<dbReference type="AlphaFoldDB" id="A0A3M9XJC1"/>